<gene>
    <name evidence="1" type="ORF">CATYP_03100</name>
</gene>
<sequence length="167" mass="17630">MIVSHSANSARIPPLTAVTGDLTQAIIMVSNMDPSERLPTRAPGLTDALADWLATRTPEQLRQLAARRPDALTPPPPSLHSLATRLTITGSLRRVVEHLSAPELAACEALERAFVAAPSVIDLVAPRYAEPSRTGYTGCVAPPWPSAHPLAPARASPIRASRGPVCG</sequence>
<reference evidence="1 2" key="1">
    <citation type="submission" date="2014-07" db="EMBL/GenBank/DDBJ databases">
        <title>Complete genome sequence of Corynebacterium atypicum DSM 44849: identifiction of the mycolic acid biosynthesis genes.</title>
        <authorList>
            <person name="Tippelt A."/>
            <person name="Mollmann S."/>
            <person name="Albersmeier A."/>
            <person name="Jaenicke S."/>
            <person name="Ruckert C."/>
            <person name="Tauch A."/>
        </authorList>
    </citation>
    <scope>NUCLEOTIDE SEQUENCE [LARGE SCALE GENOMIC DNA]</scope>
    <source>
        <strain evidence="1 2">R2070</strain>
    </source>
</reference>
<proteinExistence type="predicted"/>
<name>A0ABN4DBS2_9CORY</name>
<protein>
    <submittedName>
        <fullName evidence="1">Uncharacterized protein</fullName>
    </submittedName>
</protein>
<organism evidence="1 2">
    <name type="scientific">Corynebacterium atypicum</name>
    <dbReference type="NCBI Taxonomy" id="191610"/>
    <lineage>
        <taxon>Bacteria</taxon>
        <taxon>Bacillati</taxon>
        <taxon>Actinomycetota</taxon>
        <taxon>Actinomycetes</taxon>
        <taxon>Mycobacteriales</taxon>
        <taxon>Corynebacteriaceae</taxon>
        <taxon>Corynebacterium</taxon>
    </lineage>
</organism>
<keyword evidence="2" id="KW-1185">Reference proteome</keyword>
<evidence type="ECO:0000313" key="1">
    <source>
        <dbReference type="EMBL" id="AIG63834.1"/>
    </source>
</evidence>
<dbReference type="EMBL" id="CP008944">
    <property type="protein sequence ID" value="AIG63834.1"/>
    <property type="molecule type" value="Genomic_DNA"/>
</dbReference>
<evidence type="ECO:0000313" key="2">
    <source>
        <dbReference type="Proteomes" id="UP000028504"/>
    </source>
</evidence>
<dbReference type="Proteomes" id="UP000028504">
    <property type="component" value="Chromosome"/>
</dbReference>
<accession>A0ABN4DBS2</accession>